<dbReference type="RefSeq" id="WP_204793400.1">
    <property type="nucleotide sequence ID" value="NZ_JACSNQ010000010.1"/>
</dbReference>
<evidence type="ECO:0000256" key="5">
    <source>
        <dbReference type="ARBA" id="ARBA00022553"/>
    </source>
</evidence>
<dbReference type="Gene3D" id="1.10.287.130">
    <property type="match status" value="1"/>
</dbReference>
<gene>
    <name evidence="16" type="ORF">H9X80_05825</name>
</gene>
<dbReference type="InterPro" id="IPR052023">
    <property type="entry name" value="Histidine_kinase_KdpD"/>
</dbReference>
<evidence type="ECO:0000259" key="15">
    <source>
        <dbReference type="PROSITE" id="PS50109"/>
    </source>
</evidence>
<dbReference type="Pfam" id="PF00512">
    <property type="entry name" value="HisKA"/>
    <property type="match status" value="1"/>
</dbReference>
<accession>A0ABS2F235</accession>
<dbReference type="InterPro" id="IPR003594">
    <property type="entry name" value="HATPase_dom"/>
</dbReference>
<comment type="caution">
    <text evidence="16">The sequence shown here is derived from an EMBL/GenBank/DDBJ whole genome shotgun (WGS) entry which is preliminary data.</text>
</comment>
<dbReference type="PRINTS" id="PR00344">
    <property type="entry name" value="BCTRLSENSOR"/>
</dbReference>
<keyword evidence="12" id="KW-0902">Two-component regulatory system</keyword>
<evidence type="ECO:0000313" key="16">
    <source>
        <dbReference type="EMBL" id="MBM6775056.1"/>
    </source>
</evidence>
<dbReference type="EC" id="2.7.13.3" evidence="4"/>
<keyword evidence="6" id="KW-0808">Transferase</keyword>
<evidence type="ECO:0000256" key="7">
    <source>
        <dbReference type="ARBA" id="ARBA00022692"/>
    </source>
</evidence>
<evidence type="ECO:0000256" key="2">
    <source>
        <dbReference type="ARBA" id="ARBA00004141"/>
    </source>
</evidence>
<dbReference type="Pfam" id="PF13493">
    <property type="entry name" value="DUF4118"/>
    <property type="match status" value="1"/>
</dbReference>
<dbReference type="CDD" id="cd00075">
    <property type="entry name" value="HATPase"/>
    <property type="match status" value="1"/>
</dbReference>
<name>A0ABS2F235_9ACTN</name>
<dbReference type="InterPro" id="IPR005467">
    <property type="entry name" value="His_kinase_dom"/>
</dbReference>
<dbReference type="PANTHER" id="PTHR45569:SF1">
    <property type="entry name" value="SENSOR PROTEIN KDPD"/>
    <property type="match status" value="1"/>
</dbReference>
<dbReference type="PROSITE" id="PS50109">
    <property type="entry name" value="HIS_KIN"/>
    <property type="match status" value="1"/>
</dbReference>
<dbReference type="PANTHER" id="PTHR45569">
    <property type="entry name" value="SENSOR PROTEIN KDPD"/>
    <property type="match status" value="1"/>
</dbReference>
<keyword evidence="11 14" id="KW-1133">Transmembrane helix</keyword>
<dbReference type="CDD" id="cd00082">
    <property type="entry name" value="HisKA"/>
    <property type="match status" value="1"/>
</dbReference>
<organism evidence="16 17">
    <name type="scientific">Olsenella profusa</name>
    <dbReference type="NCBI Taxonomy" id="138595"/>
    <lineage>
        <taxon>Bacteria</taxon>
        <taxon>Bacillati</taxon>
        <taxon>Actinomycetota</taxon>
        <taxon>Coriobacteriia</taxon>
        <taxon>Coriobacteriales</taxon>
        <taxon>Atopobiaceae</taxon>
        <taxon>Olsenella</taxon>
    </lineage>
</organism>
<evidence type="ECO:0000256" key="4">
    <source>
        <dbReference type="ARBA" id="ARBA00012438"/>
    </source>
</evidence>
<dbReference type="InterPro" id="IPR004358">
    <property type="entry name" value="Sig_transdc_His_kin-like_C"/>
</dbReference>
<evidence type="ECO:0000313" key="17">
    <source>
        <dbReference type="Proteomes" id="UP000712527"/>
    </source>
</evidence>
<proteinExistence type="predicted"/>
<keyword evidence="7 14" id="KW-0812">Transmembrane</keyword>
<dbReference type="InterPro" id="IPR029016">
    <property type="entry name" value="GAF-like_dom_sf"/>
</dbReference>
<dbReference type="EMBL" id="JACSNQ010000010">
    <property type="protein sequence ID" value="MBM6775056.1"/>
    <property type="molecule type" value="Genomic_DNA"/>
</dbReference>
<keyword evidence="13 14" id="KW-0472">Membrane</keyword>
<dbReference type="Gene3D" id="1.20.120.620">
    <property type="entry name" value="Backbone structure of the membrane domain of e. Coli histidine kinase receptor kdpd"/>
    <property type="match status" value="1"/>
</dbReference>
<evidence type="ECO:0000256" key="12">
    <source>
        <dbReference type="ARBA" id="ARBA00023012"/>
    </source>
</evidence>
<evidence type="ECO:0000256" key="9">
    <source>
        <dbReference type="ARBA" id="ARBA00022777"/>
    </source>
</evidence>
<evidence type="ECO:0000256" key="6">
    <source>
        <dbReference type="ARBA" id="ARBA00022679"/>
    </source>
</evidence>
<dbReference type="InterPro" id="IPR036890">
    <property type="entry name" value="HATPase_C_sf"/>
</dbReference>
<evidence type="ECO:0000256" key="10">
    <source>
        <dbReference type="ARBA" id="ARBA00022840"/>
    </source>
</evidence>
<dbReference type="InterPro" id="IPR036097">
    <property type="entry name" value="HisK_dim/P_sf"/>
</dbReference>
<dbReference type="Proteomes" id="UP000712527">
    <property type="component" value="Unassembled WGS sequence"/>
</dbReference>
<dbReference type="SUPFAM" id="SSF47384">
    <property type="entry name" value="Homodimeric domain of signal transducing histidine kinase"/>
    <property type="match status" value="1"/>
</dbReference>
<sequence>MRGHRALLSLLATAGILGIATLAGMLLRAAHLQQATIVMVYVLAVIGVALATPGGAWCLVASALSVLAFNFFFAAPTLSLTALDPAMPGTFAVMFVVALVAGRLADHLRTQASEAEAARARTQALLELSGDLQDRTSSDGVVAALAQGTARILGRSLVWYPCTGPSLGDATPFPLSPGTSVVEERPAALRALANRGPVGATTELFGSASGLYLPVGPTEAPYGVAGIVPAGDLSPEAVELWRTSCRLAALALERVDAVAAREEASVRARDERTRADLLRSISHDLRTPLTSISGSADVLLAVGDSLPDERRRAILLSVRDDAEWLRRTVENLLTVTRLEDGGVRPQADCELVDDLVEEALRHVSADDGHAVSFERPTETLLVRADPSLVVQALVNLVNNALAHTPSGTSVTISAARSEDGVDIVVADDGPGIPDGEKDRVFEAFHTSGGSLPDGTRSVGLGLSVCRAVARAHGGAISVRDRSPHGCAFTLTLPPEEVPDVH</sequence>
<protein>
    <recommendedName>
        <fullName evidence="4">histidine kinase</fullName>
        <ecNumber evidence="4">2.7.13.3</ecNumber>
    </recommendedName>
</protein>
<dbReference type="SUPFAM" id="SSF55874">
    <property type="entry name" value="ATPase domain of HSP90 chaperone/DNA topoisomerase II/histidine kinase"/>
    <property type="match status" value="1"/>
</dbReference>
<evidence type="ECO:0000256" key="13">
    <source>
        <dbReference type="ARBA" id="ARBA00023136"/>
    </source>
</evidence>
<dbReference type="Gene3D" id="3.30.450.40">
    <property type="match status" value="1"/>
</dbReference>
<keyword evidence="8" id="KW-0547">Nucleotide-binding</keyword>
<dbReference type="Pfam" id="PF02518">
    <property type="entry name" value="HATPase_c"/>
    <property type="match status" value="1"/>
</dbReference>
<evidence type="ECO:0000256" key="14">
    <source>
        <dbReference type="SAM" id="Phobius"/>
    </source>
</evidence>
<dbReference type="InterPro" id="IPR038318">
    <property type="entry name" value="KdpD_sf"/>
</dbReference>
<comment type="subcellular location">
    <subcellularLocation>
        <location evidence="3">Cell membrane</location>
    </subcellularLocation>
    <subcellularLocation>
        <location evidence="2">Membrane</location>
        <topology evidence="2">Multi-pass membrane protein</topology>
    </subcellularLocation>
</comment>
<dbReference type="SMART" id="SM00388">
    <property type="entry name" value="HisKA"/>
    <property type="match status" value="1"/>
</dbReference>
<keyword evidence="5" id="KW-0597">Phosphoprotein</keyword>
<evidence type="ECO:0000256" key="8">
    <source>
        <dbReference type="ARBA" id="ARBA00022741"/>
    </source>
</evidence>
<keyword evidence="10" id="KW-0067">ATP-binding</keyword>
<keyword evidence="17" id="KW-1185">Reference proteome</keyword>
<evidence type="ECO:0000256" key="3">
    <source>
        <dbReference type="ARBA" id="ARBA00004236"/>
    </source>
</evidence>
<dbReference type="InterPro" id="IPR025201">
    <property type="entry name" value="KdpD_TM"/>
</dbReference>
<feature type="domain" description="Histidine kinase" evidence="15">
    <location>
        <begin position="280"/>
        <end position="496"/>
    </location>
</feature>
<dbReference type="Gene3D" id="3.30.565.10">
    <property type="entry name" value="Histidine kinase-like ATPase, C-terminal domain"/>
    <property type="match status" value="1"/>
</dbReference>
<comment type="catalytic activity">
    <reaction evidence="1">
        <text>ATP + protein L-histidine = ADP + protein N-phospho-L-histidine.</text>
        <dbReference type="EC" id="2.7.13.3"/>
    </reaction>
</comment>
<dbReference type="InterPro" id="IPR003661">
    <property type="entry name" value="HisK_dim/P_dom"/>
</dbReference>
<evidence type="ECO:0000256" key="11">
    <source>
        <dbReference type="ARBA" id="ARBA00022989"/>
    </source>
</evidence>
<feature type="transmembrane region" description="Helical" evidence="14">
    <location>
        <begin position="32"/>
        <end position="51"/>
    </location>
</feature>
<evidence type="ECO:0000256" key="1">
    <source>
        <dbReference type="ARBA" id="ARBA00000085"/>
    </source>
</evidence>
<reference evidence="16 17" key="1">
    <citation type="journal article" date="2021" name="Sci. Rep.">
        <title>The distribution of antibiotic resistance genes in chicken gut microbiota commensals.</title>
        <authorList>
            <person name="Juricova H."/>
            <person name="Matiasovicova J."/>
            <person name="Kubasova T."/>
            <person name="Cejkova D."/>
            <person name="Rychlik I."/>
        </authorList>
    </citation>
    <scope>NUCLEOTIDE SEQUENCE [LARGE SCALE GENOMIC DNA]</scope>
    <source>
        <strain evidence="16 17">An794</strain>
    </source>
</reference>
<dbReference type="SMART" id="SM00387">
    <property type="entry name" value="HATPase_c"/>
    <property type="match status" value="1"/>
</dbReference>
<keyword evidence="9" id="KW-0418">Kinase</keyword>